<reference evidence="2" key="1">
    <citation type="journal article" date="2020" name="Stud. Mycol.">
        <title>101 Dothideomycetes genomes: a test case for predicting lifestyles and emergence of pathogens.</title>
        <authorList>
            <person name="Haridas S."/>
            <person name="Albert R."/>
            <person name="Binder M."/>
            <person name="Bloem J."/>
            <person name="Labutti K."/>
            <person name="Salamov A."/>
            <person name="Andreopoulos B."/>
            <person name="Baker S."/>
            <person name="Barry K."/>
            <person name="Bills G."/>
            <person name="Bluhm B."/>
            <person name="Cannon C."/>
            <person name="Castanera R."/>
            <person name="Culley D."/>
            <person name="Daum C."/>
            <person name="Ezra D."/>
            <person name="Gonzalez J."/>
            <person name="Henrissat B."/>
            <person name="Kuo A."/>
            <person name="Liang C."/>
            <person name="Lipzen A."/>
            <person name="Lutzoni F."/>
            <person name="Magnuson J."/>
            <person name="Mondo S."/>
            <person name="Nolan M."/>
            <person name="Ohm R."/>
            <person name="Pangilinan J."/>
            <person name="Park H.-J."/>
            <person name="Ramirez L."/>
            <person name="Alfaro M."/>
            <person name="Sun H."/>
            <person name="Tritt A."/>
            <person name="Yoshinaga Y."/>
            <person name="Zwiers L.-H."/>
            <person name="Turgeon B."/>
            <person name="Goodwin S."/>
            <person name="Spatafora J."/>
            <person name="Crous P."/>
            <person name="Grigoriev I."/>
        </authorList>
    </citation>
    <scope>NUCLEOTIDE SEQUENCE</scope>
    <source>
        <strain evidence="2">CBS 122367</strain>
    </source>
</reference>
<keyword evidence="3" id="KW-1185">Reference proteome</keyword>
<evidence type="ECO:0000259" key="1">
    <source>
        <dbReference type="PROSITE" id="PS51502"/>
    </source>
</evidence>
<dbReference type="InterPro" id="IPR011008">
    <property type="entry name" value="Dimeric_a/b-barrel"/>
</dbReference>
<dbReference type="Pfam" id="PF07876">
    <property type="entry name" value="Dabb"/>
    <property type="match status" value="1"/>
</dbReference>
<organism evidence="2 3">
    <name type="scientific">Lentithecium fluviatile CBS 122367</name>
    <dbReference type="NCBI Taxonomy" id="1168545"/>
    <lineage>
        <taxon>Eukaryota</taxon>
        <taxon>Fungi</taxon>
        <taxon>Dikarya</taxon>
        <taxon>Ascomycota</taxon>
        <taxon>Pezizomycotina</taxon>
        <taxon>Dothideomycetes</taxon>
        <taxon>Pleosporomycetidae</taxon>
        <taxon>Pleosporales</taxon>
        <taxon>Massarineae</taxon>
        <taxon>Lentitheciaceae</taxon>
        <taxon>Lentithecium</taxon>
    </lineage>
</organism>
<dbReference type="AlphaFoldDB" id="A0A6G1JAN3"/>
<dbReference type="Proteomes" id="UP000799291">
    <property type="component" value="Unassembled WGS sequence"/>
</dbReference>
<evidence type="ECO:0000313" key="3">
    <source>
        <dbReference type="Proteomes" id="UP000799291"/>
    </source>
</evidence>
<dbReference type="PROSITE" id="PS51502">
    <property type="entry name" value="S_R_A_B_BARREL"/>
    <property type="match status" value="1"/>
</dbReference>
<name>A0A6G1JAN3_9PLEO</name>
<proteinExistence type="predicted"/>
<dbReference type="SUPFAM" id="SSF54909">
    <property type="entry name" value="Dimeric alpha+beta barrel"/>
    <property type="match status" value="1"/>
</dbReference>
<sequence length="119" mass="14010">MPDQRIAPVTRIACFKFYPTVTPAQKGDRTRAFLNLYAQHENLILEMPRGGKPLNTPLKLTNVEREKDWDTGFVVRFKSDEARREFDREPGHERLKEETDPLLQRVFVYDFVEEEGLGW</sequence>
<feature type="domain" description="Stress-response A/B barrel" evidence="1">
    <location>
        <begin position="9"/>
        <end position="111"/>
    </location>
</feature>
<accession>A0A6G1JAN3</accession>
<evidence type="ECO:0000313" key="2">
    <source>
        <dbReference type="EMBL" id="KAF2687290.1"/>
    </source>
</evidence>
<dbReference type="Gene3D" id="3.30.70.100">
    <property type="match status" value="1"/>
</dbReference>
<dbReference type="OrthoDB" id="1601230at2759"/>
<protein>
    <recommendedName>
        <fullName evidence="1">Stress-response A/B barrel domain-containing protein</fullName>
    </recommendedName>
</protein>
<dbReference type="SMART" id="SM00886">
    <property type="entry name" value="Dabb"/>
    <property type="match status" value="1"/>
</dbReference>
<dbReference type="InterPro" id="IPR013097">
    <property type="entry name" value="Dabb"/>
</dbReference>
<gene>
    <name evidence="2" type="ORF">K458DRAFT_476178</name>
</gene>
<dbReference type="EMBL" id="MU005575">
    <property type="protein sequence ID" value="KAF2687290.1"/>
    <property type="molecule type" value="Genomic_DNA"/>
</dbReference>